<dbReference type="RefSeq" id="WP_146202320.1">
    <property type="nucleotide sequence ID" value="NZ_QGDT01000017.1"/>
</dbReference>
<keyword evidence="4" id="KW-1185">Reference proteome</keyword>
<dbReference type="Proteomes" id="UP000245880">
    <property type="component" value="Unassembled WGS sequence"/>
</dbReference>
<keyword evidence="2" id="KW-0812">Transmembrane</keyword>
<evidence type="ECO:0000256" key="1">
    <source>
        <dbReference type="SAM" id="MobiDB-lite"/>
    </source>
</evidence>
<name>A0A316AAQ9_9BACT</name>
<keyword evidence="2" id="KW-1133">Transmembrane helix</keyword>
<keyword evidence="2" id="KW-0472">Membrane</keyword>
<comment type="caution">
    <text evidence="3">The sequence shown here is derived from an EMBL/GenBank/DDBJ whole genome shotgun (WGS) entry which is preliminary data.</text>
</comment>
<organism evidence="3 4">
    <name type="scientific">Dyadobacter jejuensis</name>
    <dbReference type="NCBI Taxonomy" id="1082580"/>
    <lineage>
        <taxon>Bacteria</taxon>
        <taxon>Pseudomonadati</taxon>
        <taxon>Bacteroidota</taxon>
        <taxon>Cytophagia</taxon>
        <taxon>Cytophagales</taxon>
        <taxon>Spirosomataceae</taxon>
        <taxon>Dyadobacter</taxon>
    </lineage>
</organism>
<dbReference type="OrthoDB" id="964376at2"/>
<proteinExistence type="predicted"/>
<reference evidence="3 4" key="1">
    <citation type="submission" date="2018-03" db="EMBL/GenBank/DDBJ databases">
        <title>Genomic Encyclopedia of Archaeal and Bacterial Type Strains, Phase II (KMG-II): from individual species to whole genera.</title>
        <authorList>
            <person name="Goeker M."/>
        </authorList>
    </citation>
    <scope>NUCLEOTIDE SEQUENCE [LARGE SCALE GENOMIC DNA]</scope>
    <source>
        <strain evidence="3 4">DSM 100346</strain>
    </source>
</reference>
<feature type="transmembrane region" description="Helical" evidence="2">
    <location>
        <begin position="5"/>
        <end position="23"/>
    </location>
</feature>
<dbReference type="AlphaFoldDB" id="A0A316AAQ9"/>
<protein>
    <submittedName>
        <fullName evidence="3">Uncharacterized protein</fullName>
    </submittedName>
</protein>
<accession>A0A316AAQ9</accession>
<sequence length="77" mass="8772">MSQKLIRTLLLAAGAGFFVLWILEFRRAGLFASYWLLLLSIVAFLTFQFNRLKQAGTQDHTAKTTSNKAAKTKPRKR</sequence>
<dbReference type="EMBL" id="QGDT01000017">
    <property type="protein sequence ID" value="PWJ54489.1"/>
    <property type="molecule type" value="Genomic_DNA"/>
</dbReference>
<feature type="transmembrane region" description="Helical" evidence="2">
    <location>
        <begin position="29"/>
        <end position="47"/>
    </location>
</feature>
<evidence type="ECO:0000256" key="2">
    <source>
        <dbReference type="SAM" id="Phobius"/>
    </source>
</evidence>
<gene>
    <name evidence="3" type="ORF">CLV98_11727</name>
</gene>
<evidence type="ECO:0000313" key="3">
    <source>
        <dbReference type="EMBL" id="PWJ54489.1"/>
    </source>
</evidence>
<evidence type="ECO:0000313" key="4">
    <source>
        <dbReference type="Proteomes" id="UP000245880"/>
    </source>
</evidence>
<feature type="region of interest" description="Disordered" evidence="1">
    <location>
        <begin position="55"/>
        <end position="77"/>
    </location>
</feature>